<organism evidence="2 3">
    <name type="scientific">Stachybotrys elegans</name>
    <dbReference type="NCBI Taxonomy" id="80388"/>
    <lineage>
        <taxon>Eukaryota</taxon>
        <taxon>Fungi</taxon>
        <taxon>Dikarya</taxon>
        <taxon>Ascomycota</taxon>
        <taxon>Pezizomycotina</taxon>
        <taxon>Sordariomycetes</taxon>
        <taxon>Hypocreomycetidae</taxon>
        <taxon>Hypocreales</taxon>
        <taxon>Stachybotryaceae</taxon>
        <taxon>Stachybotrys</taxon>
    </lineage>
</organism>
<dbReference type="InterPro" id="IPR011051">
    <property type="entry name" value="RmlC_Cupin_sf"/>
</dbReference>
<evidence type="ECO:0000313" key="2">
    <source>
        <dbReference type="EMBL" id="KAH7312607.1"/>
    </source>
</evidence>
<feature type="domain" description="DUF985" evidence="1">
    <location>
        <begin position="2"/>
        <end position="125"/>
    </location>
</feature>
<dbReference type="AlphaFoldDB" id="A0A8K0SKA2"/>
<dbReference type="PANTHER" id="PTHR33387">
    <property type="entry name" value="RMLC-LIKE JELLY ROLL FOLD PROTEIN"/>
    <property type="match status" value="1"/>
</dbReference>
<sequence>MGLIPNIEGGYYAESFRDEAQYDNRSVSSAIYYLLEGSAGRSRWHRLDAAEVWHYYAGAPLSLFLSFDNGTPTREKVLGSDVFYDKTPQVVVEPFEWQQAQSHGEWTLVGTTVAPAFTEEGFELAEPGWEPNT</sequence>
<dbReference type="PANTHER" id="PTHR33387:SF3">
    <property type="entry name" value="DUF985 DOMAIN-CONTAINING PROTEIN"/>
    <property type="match status" value="1"/>
</dbReference>
<gene>
    <name evidence="2" type="ORF">B0I35DRAFT_481050</name>
</gene>
<dbReference type="CDD" id="cd06121">
    <property type="entry name" value="cupin_YML079wp"/>
    <property type="match status" value="1"/>
</dbReference>
<evidence type="ECO:0000259" key="1">
    <source>
        <dbReference type="Pfam" id="PF06172"/>
    </source>
</evidence>
<dbReference type="OrthoDB" id="6614653at2759"/>
<name>A0A8K0SKA2_9HYPO</name>
<dbReference type="Proteomes" id="UP000813444">
    <property type="component" value="Unassembled WGS sequence"/>
</dbReference>
<reference evidence="2" key="1">
    <citation type="journal article" date="2021" name="Nat. Commun.">
        <title>Genetic determinants of endophytism in the Arabidopsis root mycobiome.</title>
        <authorList>
            <person name="Mesny F."/>
            <person name="Miyauchi S."/>
            <person name="Thiergart T."/>
            <person name="Pickel B."/>
            <person name="Atanasova L."/>
            <person name="Karlsson M."/>
            <person name="Huettel B."/>
            <person name="Barry K.W."/>
            <person name="Haridas S."/>
            <person name="Chen C."/>
            <person name="Bauer D."/>
            <person name="Andreopoulos W."/>
            <person name="Pangilinan J."/>
            <person name="LaButti K."/>
            <person name="Riley R."/>
            <person name="Lipzen A."/>
            <person name="Clum A."/>
            <person name="Drula E."/>
            <person name="Henrissat B."/>
            <person name="Kohler A."/>
            <person name="Grigoriev I.V."/>
            <person name="Martin F.M."/>
            <person name="Hacquard S."/>
        </authorList>
    </citation>
    <scope>NUCLEOTIDE SEQUENCE</scope>
    <source>
        <strain evidence="2">MPI-CAGE-CH-0235</strain>
    </source>
</reference>
<proteinExistence type="predicted"/>
<dbReference type="InterPro" id="IPR009327">
    <property type="entry name" value="Cupin_DUF985"/>
</dbReference>
<dbReference type="Gene3D" id="2.60.120.10">
    <property type="entry name" value="Jelly Rolls"/>
    <property type="match status" value="1"/>
</dbReference>
<dbReference type="InterPro" id="IPR039935">
    <property type="entry name" value="YML079W-like"/>
</dbReference>
<accession>A0A8K0SKA2</accession>
<keyword evidence="3" id="KW-1185">Reference proteome</keyword>
<protein>
    <submittedName>
        <fullName evidence="2">RmlC-like cupin domain-containing protein</fullName>
    </submittedName>
</protein>
<dbReference type="InterPro" id="IPR014710">
    <property type="entry name" value="RmlC-like_jellyroll"/>
</dbReference>
<comment type="caution">
    <text evidence="2">The sequence shown here is derived from an EMBL/GenBank/DDBJ whole genome shotgun (WGS) entry which is preliminary data.</text>
</comment>
<dbReference type="SUPFAM" id="SSF51182">
    <property type="entry name" value="RmlC-like cupins"/>
    <property type="match status" value="1"/>
</dbReference>
<dbReference type="Pfam" id="PF06172">
    <property type="entry name" value="Cupin_5"/>
    <property type="match status" value="1"/>
</dbReference>
<evidence type="ECO:0000313" key="3">
    <source>
        <dbReference type="Proteomes" id="UP000813444"/>
    </source>
</evidence>
<dbReference type="EMBL" id="JAGPNK010000010">
    <property type="protein sequence ID" value="KAH7312607.1"/>
    <property type="molecule type" value="Genomic_DNA"/>
</dbReference>